<organism evidence="3 4">
    <name type="scientific">Thiobacter aerophilum</name>
    <dbReference type="NCBI Taxonomy" id="3121275"/>
    <lineage>
        <taxon>Bacteria</taxon>
        <taxon>Pseudomonadati</taxon>
        <taxon>Pseudomonadota</taxon>
        <taxon>Betaproteobacteria</taxon>
        <taxon>Burkholderiales</taxon>
        <taxon>Thiobacteraceae</taxon>
        <taxon>Thiobacter</taxon>
    </lineage>
</organism>
<protein>
    <submittedName>
        <fullName evidence="3">S24 family peptidase</fullName>
    </submittedName>
</protein>
<dbReference type="Gene3D" id="2.10.109.10">
    <property type="entry name" value="Umud Fragment, subunit A"/>
    <property type="match status" value="1"/>
</dbReference>
<dbReference type="InterPro" id="IPR015927">
    <property type="entry name" value="Peptidase_S24_S26A/B/C"/>
</dbReference>
<dbReference type="EMBL" id="JBAJEX010000002">
    <property type="protein sequence ID" value="MEO1766313.1"/>
    <property type="molecule type" value="Genomic_DNA"/>
</dbReference>
<dbReference type="Gene3D" id="2.40.160.60">
    <property type="entry name" value="Outer membrane protein transport protein (OMPP1/FadL/TodX)"/>
    <property type="match status" value="1"/>
</dbReference>
<reference evidence="3 4" key="1">
    <citation type="submission" date="2024-02" db="EMBL/GenBank/DDBJ databases">
        <title>New thermophilic sulfur-oxidizing bacteria from a hot springs of the Uzon caldera (Kamchatka, Russia).</title>
        <authorList>
            <person name="Dukat A.M."/>
            <person name="Elcheninov A.G."/>
            <person name="Frolov E.N."/>
        </authorList>
    </citation>
    <scope>NUCLEOTIDE SEQUENCE [LARGE SCALE GENOMIC DNA]</scope>
    <source>
        <strain evidence="3 4">AK1</strain>
    </source>
</reference>
<dbReference type="SUPFAM" id="SSF51306">
    <property type="entry name" value="LexA/Signal peptidase"/>
    <property type="match status" value="1"/>
</dbReference>
<dbReference type="InterPro" id="IPR039418">
    <property type="entry name" value="LexA-like"/>
</dbReference>
<accession>A0ABV0ECB8</accession>
<name>A0ABV0ECB8_9BURK</name>
<dbReference type="CDD" id="cd06529">
    <property type="entry name" value="S24_LexA-like"/>
    <property type="match status" value="1"/>
</dbReference>
<evidence type="ECO:0000313" key="4">
    <source>
        <dbReference type="Proteomes" id="UP001482231"/>
    </source>
</evidence>
<dbReference type="RefSeq" id="WP_347307275.1">
    <property type="nucleotide sequence ID" value="NZ_JBAJEX010000002.1"/>
</dbReference>
<evidence type="ECO:0000256" key="1">
    <source>
        <dbReference type="SAM" id="MobiDB-lite"/>
    </source>
</evidence>
<dbReference type="Proteomes" id="UP001482231">
    <property type="component" value="Unassembled WGS sequence"/>
</dbReference>
<feature type="domain" description="Peptidase S24/S26A/S26B/S26C" evidence="2">
    <location>
        <begin position="116"/>
        <end position="197"/>
    </location>
</feature>
<dbReference type="Pfam" id="PF00717">
    <property type="entry name" value="Peptidase_S24"/>
    <property type="match status" value="1"/>
</dbReference>
<dbReference type="InterPro" id="IPR036286">
    <property type="entry name" value="LexA/Signal_pep-like_sf"/>
</dbReference>
<feature type="region of interest" description="Disordered" evidence="1">
    <location>
        <begin position="1"/>
        <end position="27"/>
    </location>
</feature>
<proteinExistence type="predicted"/>
<keyword evidence="4" id="KW-1185">Reference proteome</keyword>
<gene>
    <name evidence="3" type="ORF">V6E02_03675</name>
</gene>
<comment type="caution">
    <text evidence="3">The sequence shown here is derived from an EMBL/GenBank/DDBJ whole genome shotgun (WGS) entry which is preliminary data.</text>
</comment>
<evidence type="ECO:0000259" key="2">
    <source>
        <dbReference type="Pfam" id="PF00717"/>
    </source>
</evidence>
<evidence type="ECO:0000313" key="3">
    <source>
        <dbReference type="EMBL" id="MEO1766313.1"/>
    </source>
</evidence>
<sequence>MRRMGAGYDETPLPDGRYGTVQSPDHDRTEVAAGRGLRLSGPNTLNRAYTHPFVKNAPIDSGPAKAATKATRTSCRFNTRTPSRVDSPSERRYPHAMSEKKVIPINPLAEVSNCAGAEPFALMVLDDYMEPEFLHGEIIVCEPEGLARDGSFVVAEHQGEFYFRQLRIIDGVWSLHALNPKYPSFEIAGPSAIRGVVILKKKPGRRREMKRYT</sequence>